<proteinExistence type="predicted"/>
<keyword evidence="1" id="KW-0732">Signal</keyword>
<comment type="caution">
    <text evidence="2">The sequence shown here is derived from an EMBL/GenBank/DDBJ whole genome shotgun (WGS) entry which is preliminary data.</text>
</comment>
<dbReference type="PANTHER" id="PTHR46579:SF1">
    <property type="entry name" value="F5_8 TYPE C DOMAIN-CONTAINING PROTEIN"/>
    <property type="match status" value="1"/>
</dbReference>
<name>A0ABN8QEQ2_9CNID</name>
<organism evidence="2 3">
    <name type="scientific">Porites lobata</name>
    <dbReference type="NCBI Taxonomy" id="104759"/>
    <lineage>
        <taxon>Eukaryota</taxon>
        <taxon>Metazoa</taxon>
        <taxon>Cnidaria</taxon>
        <taxon>Anthozoa</taxon>
        <taxon>Hexacorallia</taxon>
        <taxon>Scleractinia</taxon>
        <taxon>Fungiina</taxon>
        <taxon>Poritidae</taxon>
        <taxon>Porites</taxon>
    </lineage>
</organism>
<accession>A0ABN8QEQ2</accession>
<protein>
    <submittedName>
        <fullName evidence="2">Uncharacterized protein</fullName>
    </submittedName>
</protein>
<reference evidence="2 3" key="1">
    <citation type="submission" date="2022-05" db="EMBL/GenBank/DDBJ databases">
        <authorList>
            <consortium name="Genoscope - CEA"/>
            <person name="William W."/>
        </authorList>
    </citation>
    <scope>NUCLEOTIDE SEQUENCE [LARGE SCALE GENOMIC DNA]</scope>
</reference>
<dbReference type="PANTHER" id="PTHR46579">
    <property type="entry name" value="F5/8 TYPE C DOMAIN-CONTAINING PROTEIN-RELATED"/>
    <property type="match status" value="1"/>
</dbReference>
<gene>
    <name evidence="2" type="ORF">PLOB_00004147</name>
</gene>
<dbReference type="EMBL" id="CALNXK010000116">
    <property type="protein sequence ID" value="CAH3160384.1"/>
    <property type="molecule type" value="Genomic_DNA"/>
</dbReference>
<sequence>MKGQVRLLRCILLLDTFDAPAKCLFQEFCQFNAFHGCPYWLIPGETVQTSSKGHTHAYSYGYSNLRTGHGEQRTHKQTLKFAAEATKKSAQSGTQGYSWFMFVPKSDIIRGVAIDYMHSTLLGHVKMLLTLWSDKSYKGEP</sequence>
<keyword evidence="3" id="KW-1185">Reference proteome</keyword>
<evidence type="ECO:0000313" key="3">
    <source>
        <dbReference type="Proteomes" id="UP001159405"/>
    </source>
</evidence>
<feature type="chain" id="PRO_5047200698" evidence="1">
    <location>
        <begin position="24"/>
        <end position="141"/>
    </location>
</feature>
<feature type="signal peptide" evidence="1">
    <location>
        <begin position="1"/>
        <end position="23"/>
    </location>
</feature>
<dbReference type="Proteomes" id="UP001159405">
    <property type="component" value="Unassembled WGS sequence"/>
</dbReference>
<evidence type="ECO:0000256" key="1">
    <source>
        <dbReference type="SAM" id="SignalP"/>
    </source>
</evidence>
<evidence type="ECO:0000313" key="2">
    <source>
        <dbReference type="EMBL" id="CAH3160384.1"/>
    </source>
</evidence>